<dbReference type="SUPFAM" id="SSF53850">
    <property type="entry name" value="Periplasmic binding protein-like II"/>
    <property type="match status" value="1"/>
</dbReference>
<keyword evidence="2" id="KW-0805">Transcription regulation</keyword>
<reference evidence="6" key="2">
    <citation type="journal article" date="2021" name="PeerJ">
        <title>Extensive microbial diversity within the chicken gut microbiome revealed by metagenomics and culture.</title>
        <authorList>
            <person name="Gilroy R."/>
            <person name="Ravi A."/>
            <person name="Getino M."/>
            <person name="Pursley I."/>
            <person name="Horton D.L."/>
            <person name="Alikhan N.F."/>
            <person name="Baker D."/>
            <person name="Gharbi K."/>
            <person name="Hall N."/>
            <person name="Watson M."/>
            <person name="Adriaenssens E.M."/>
            <person name="Foster-Nyarko E."/>
            <person name="Jarju S."/>
            <person name="Secka A."/>
            <person name="Antonio M."/>
            <person name="Oren A."/>
            <person name="Chaudhuri R.R."/>
            <person name="La Ragione R."/>
            <person name="Hildebrand F."/>
            <person name="Pallen M.J."/>
        </authorList>
    </citation>
    <scope>NUCLEOTIDE SEQUENCE</scope>
    <source>
        <strain evidence="6">13361</strain>
    </source>
</reference>
<dbReference type="GO" id="GO:0032993">
    <property type="term" value="C:protein-DNA complex"/>
    <property type="evidence" value="ECO:0007669"/>
    <property type="project" value="TreeGrafter"/>
</dbReference>
<dbReference type="SUPFAM" id="SSF46785">
    <property type="entry name" value="Winged helix' DNA-binding domain"/>
    <property type="match status" value="1"/>
</dbReference>
<dbReference type="Proteomes" id="UP000886796">
    <property type="component" value="Unassembled WGS sequence"/>
</dbReference>
<dbReference type="AlphaFoldDB" id="A0A9D0Z3N4"/>
<dbReference type="InterPro" id="IPR005119">
    <property type="entry name" value="LysR_subst-bd"/>
</dbReference>
<reference evidence="6" key="1">
    <citation type="submission" date="2020-10" db="EMBL/GenBank/DDBJ databases">
        <authorList>
            <person name="Gilroy R."/>
        </authorList>
    </citation>
    <scope>NUCLEOTIDE SEQUENCE</scope>
    <source>
        <strain evidence="6">13361</strain>
    </source>
</reference>
<keyword evidence="3" id="KW-0238">DNA-binding</keyword>
<protein>
    <submittedName>
        <fullName evidence="6">LysR family transcriptional regulator</fullName>
    </submittedName>
</protein>
<dbReference type="EMBL" id="DVFK01000112">
    <property type="protein sequence ID" value="HIQ68534.1"/>
    <property type="molecule type" value="Genomic_DNA"/>
</dbReference>
<name>A0A9D0Z3N4_9FIRM</name>
<evidence type="ECO:0000256" key="2">
    <source>
        <dbReference type="ARBA" id="ARBA00023015"/>
    </source>
</evidence>
<proteinExistence type="inferred from homology"/>
<dbReference type="Gene3D" id="1.10.10.10">
    <property type="entry name" value="Winged helix-like DNA-binding domain superfamily/Winged helix DNA-binding domain"/>
    <property type="match status" value="1"/>
</dbReference>
<dbReference type="Gene3D" id="3.40.190.10">
    <property type="entry name" value="Periplasmic binding protein-like II"/>
    <property type="match status" value="2"/>
</dbReference>
<organism evidence="6 7">
    <name type="scientific">Candidatus Faecousia excrementigallinarum</name>
    <dbReference type="NCBI Taxonomy" id="2840806"/>
    <lineage>
        <taxon>Bacteria</taxon>
        <taxon>Bacillati</taxon>
        <taxon>Bacillota</taxon>
        <taxon>Clostridia</taxon>
        <taxon>Eubacteriales</taxon>
        <taxon>Oscillospiraceae</taxon>
        <taxon>Faecousia</taxon>
    </lineage>
</organism>
<dbReference type="GO" id="GO:0003700">
    <property type="term" value="F:DNA-binding transcription factor activity"/>
    <property type="evidence" value="ECO:0007669"/>
    <property type="project" value="InterPro"/>
</dbReference>
<dbReference type="Pfam" id="PF00126">
    <property type="entry name" value="HTH_1"/>
    <property type="match status" value="1"/>
</dbReference>
<dbReference type="FunFam" id="1.10.10.10:FF:000001">
    <property type="entry name" value="LysR family transcriptional regulator"/>
    <property type="match status" value="1"/>
</dbReference>
<evidence type="ECO:0000256" key="4">
    <source>
        <dbReference type="ARBA" id="ARBA00023163"/>
    </source>
</evidence>
<gene>
    <name evidence="6" type="ORF">IAB74_08520</name>
</gene>
<dbReference type="PANTHER" id="PTHR30346:SF0">
    <property type="entry name" value="HCA OPERON TRANSCRIPTIONAL ACTIVATOR HCAR"/>
    <property type="match status" value="1"/>
</dbReference>
<evidence type="ECO:0000256" key="3">
    <source>
        <dbReference type="ARBA" id="ARBA00023125"/>
    </source>
</evidence>
<dbReference type="InterPro" id="IPR036390">
    <property type="entry name" value="WH_DNA-bd_sf"/>
</dbReference>
<dbReference type="InterPro" id="IPR036388">
    <property type="entry name" value="WH-like_DNA-bd_sf"/>
</dbReference>
<evidence type="ECO:0000313" key="7">
    <source>
        <dbReference type="Proteomes" id="UP000886796"/>
    </source>
</evidence>
<dbReference type="Pfam" id="PF03466">
    <property type="entry name" value="LysR_substrate"/>
    <property type="match status" value="1"/>
</dbReference>
<dbReference type="PRINTS" id="PR00039">
    <property type="entry name" value="HTHLYSR"/>
</dbReference>
<dbReference type="InterPro" id="IPR000847">
    <property type="entry name" value="LysR_HTH_N"/>
</dbReference>
<feature type="domain" description="HTH lysR-type" evidence="5">
    <location>
        <begin position="1"/>
        <end position="58"/>
    </location>
</feature>
<dbReference type="PANTHER" id="PTHR30346">
    <property type="entry name" value="TRANSCRIPTIONAL DUAL REGULATOR HCAR-RELATED"/>
    <property type="match status" value="1"/>
</dbReference>
<comment type="caution">
    <text evidence="6">The sequence shown here is derived from an EMBL/GenBank/DDBJ whole genome shotgun (WGS) entry which is preliminary data.</text>
</comment>
<dbReference type="PROSITE" id="PS50931">
    <property type="entry name" value="HTH_LYSR"/>
    <property type="match status" value="1"/>
</dbReference>
<comment type="similarity">
    <text evidence="1">Belongs to the LysR transcriptional regulatory family.</text>
</comment>
<sequence>MNTFQLECFLAVAENLSFARAAQQLHITQPAVTQQIKALEKELNAKLFARSTRSVKLTREGAVFLYDSRHILSIARRMTDRFAATESSTMKFLSVGCYNYICLFLMIPVMESLKAQFPMLHPRLPVLPFNHIYRLLDDEDLDAVVAFREDSSIRVRAAYQELTQTPLVCLCPLDNPLARRESLTLKDLEQELLVLFNPTRAPYHIGRIHGELMANRQPGEFYFCESEQAIMVLVAAGYGVSILPEILVPKNTRVCAIPIRDCPPLSFGIYYKSMENNPTLQEFIAGMRASFQKKKFLPPPADDYQEVQE</sequence>
<dbReference type="GO" id="GO:0003677">
    <property type="term" value="F:DNA binding"/>
    <property type="evidence" value="ECO:0007669"/>
    <property type="project" value="UniProtKB-KW"/>
</dbReference>
<evidence type="ECO:0000256" key="1">
    <source>
        <dbReference type="ARBA" id="ARBA00009437"/>
    </source>
</evidence>
<accession>A0A9D0Z3N4</accession>
<evidence type="ECO:0000313" key="6">
    <source>
        <dbReference type="EMBL" id="HIQ68534.1"/>
    </source>
</evidence>
<evidence type="ECO:0000259" key="5">
    <source>
        <dbReference type="PROSITE" id="PS50931"/>
    </source>
</evidence>
<dbReference type="CDD" id="cd05466">
    <property type="entry name" value="PBP2_LTTR_substrate"/>
    <property type="match status" value="1"/>
</dbReference>
<keyword evidence="4" id="KW-0804">Transcription</keyword>